<sequence>MTDTHMDSDSGAEEDVNQEMSAVEEAVAARKRRLMEMKSRMHGVEMNEEDYDKEESITKKSKNSEKTFRSYQVSAAFSGNFRLPVDSKVGEMDKSVKTNLRAVEEEIEEQLRLANDTTHVDKIDLQALAPKKVDWDLKRDLSTKLDKLERRTQAGIAHLIRERLADGKITDLAEAVASAQ</sequence>
<feature type="compositionally biased region" description="Basic and acidic residues" evidence="1">
    <location>
        <begin position="54"/>
        <end position="65"/>
    </location>
</feature>
<gene>
    <name evidence="2" type="ORF">PMAYCL1PPCAC_18165</name>
</gene>
<dbReference type="InterPro" id="IPR013169">
    <property type="entry name" value="mRNA_splic_Cwf18-like"/>
</dbReference>
<comment type="caution">
    <text evidence="2">The sequence shown here is derived from an EMBL/GenBank/DDBJ whole genome shotgun (WGS) entry which is preliminary data.</text>
</comment>
<feature type="region of interest" description="Disordered" evidence="1">
    <location>
        <begin position="39"/>
        <end position="65"/>
    </location>
</feature>
<proteinExistence type="predicted"/>
<reference evidence="3" key="1">
    <citation type="submission" date="2022-10" db="EMBL/GenBank/DDBJ databases">
        <title>Genome assembly of Pristionchus species.</title>
        <authorList>
            <person name="Yoshida K."/>
            <person name="Sommer R.J."/>
        </authorList>
    </citation>
    <scope>NUCLEOTIDE SEQUENCE [LARGE SCALE GENOMIC DNA]</scope>
    <source>
        <strain evidence="3">RS5460</strain>
    </source>
</reference>
<dbReference type="EMBL" id="BTRK01000004">
    <property type="protein sequence ID" value="GMR47970.1"/>
    <property type="molecule type" value="Genomic_DNA"/>
</dbReference>
<evidence type="ECO:0000313" key="2">
    <source>
        <dbReference type="EMBL" id="GMR47970.1"/>
    </source>
</evidence>
<dbReference type="AlphaFoldDB" id="A0AAN5I1C4"/>
<protein>
    <submittedName>
        <fullName evidence="2">Uncharacterized protein</fullName>
    </submittedName>
</protein>
<organism evidence="2 3">
    <name type="scientific">Pristionchus mayeri</name>
    <dbReference type="NCBI Taxonomy" id="1317129"/>
    <lineage>
        <taxon>Eukaryota</taxon>
        <taxon>Metazoa</taxon>
        <taxon>Ecdysozoa</taxon>
        <taxon>Nematoda</taxon>
        <taxon>Chromadorea</taxon>
        <taxon>Rhabditida</taxon>
        <taxon>Rhabditina</taxon>
        <taxon>Diplogasteromorpha</taxon>
        <taxon>Diplogasteroidea</taxon>
        <taxon>Neodiplogasteridae</taxon>
        <taxon>Pristionchus</taxon>
    </lineage>
</organism>
<name>A0AAN5I1C4_9BILA</name>
<dbReference type="GO" id="GO:0071014">
    <property type="term" value="C:post-mRNA release spliceosomal complex"/>
    <property type="evidence" value="ECO:0007669"/>
    <property type="project" value="TreeGrafter"/>
</dbReference>
<dbReference type="PANTHER" id="PTHR31551">
    <property type="entry name" value="PRE-MRNA-SPLICING FACTOR CWF18"/>
    <property type="match status" value="1"/>
</dbReference>
<evidence type="ECO:0000313" key="3">
    <source>
        <dbReference type="Proteomes" id="UP001328107"/>
    </source>
</evidence>
<evidence type="ECO:0000256" key="1">
    <source>
        <dbReference type="SAM" id="MobiDB-lite"/>
    </source>
</evidence>
<dbReference type="PANTHER" id="PTHR31551:SF1">
    <property type="entry name" value="COILED-COIL DOMAIN-CONTAINING PROTEIN 12"/>
    <property type="match status" value="1"/>
</dbReference>
<keyword evidence="3" id="KW-1185">Reference proteome</keyword>
<dbReference type="Proteomes" id="UP001328107">
    <property type="component" value="Unassembled WGS sequence"/>
</dbReference>
<feature type="region of interest" description="Disordered" evidence="1">
    <location>
        <begin position="1"/>
        <end position="21"/>
    </location>
</feature>
<dbReference type="Pfam" id="PF08315">
    <property type="entry name" value="cwf18"/>
    <property type="match status" value="1"/>
</dbReference>
<accession>A0AAN5I1C4</accession>
<dbReference type="GO" id="GO:0005684">
    <property type="term" value="C:U2-type spliceosomal complex"/>
    <property type="evidence" value="ECO:0007669"/>
    <property type="project" value="TreeGrafter"/>
</dbReference>